<keyword evidence="1" id="KW-0812">Transmembrane</keyword>
<comment type="caution">
    <text evidence="3">The sequence shown here is derived from an EMBL/GenBank/DDBJ whole genome shotgun (WGS) entry which is preliminary data.</text>
</comment>
<keyword evidence="4" id="KW-1185">Reference proteome</keyword>
<protein>
    <recommendedName>
        <fullName evidence="2">DUF4190 domain-containing protein</fullName>
    </recommendedName>
</protein>
<proteinExistence type="predicted"/>
<dbReference type="EMBL" id="JADBEF010000001">
    <property type="protein sequence ID" value="MBE1561367.1"/>
    <property type="molecule type" value="Genomic_DNA"/>
</dbReference>
<gene>
    <name evidence="3" type="ORF">H4W81_004146</name>
</gene>
<sequence>MAIAALITSLVGLIACGLPSIVGVILGHISMGQIKRTGEEGRGMGLAGLILGYVGVVLWVILWVSWIGLLGYAASVSGEYN</sequence>
<dbReference type="Pfam" id="PF13828">
    <property type="entry name" value="DUF4190"/>
    <property type="match status" value="1"/>
</dbReference>
<keyword evidence="1" id="KW-0472">Membrane</keyword>
<feature type="transmembrane region" description="Helical" evidence="1">
    <location>
        <begin position="50"/>
        <end position="74"/>
    </location>
</feature>
<organism evidence="3 4">
    <name type="scientific">Nonomuraea africana</name>
    <dbReference type="NCBI Taxonomy" id="46171"/>
    <lineage>
        <taxon>Bacteria</taxon>
        <taxon>Bacillati</taxon>
        <taxon>Actinomycetota</taxon>
        <taxon>Actinomycetes</taxon>
        <taxon>Streptosporangiales</taxon>
        <taxon>Streptosporangiaceae</taxon>
        <taxon>Nonomuraea</taxon>
    </lineage>
</organism>
<evidence type="ECO:0000256" key="1">
    <source>
        <dbReference type="SAM" id="Phobius"/>
    </source>
</evidence>
<name>A0ABR9KH73_9ACTN</name>
<feature type="transmembrane region" description="Helical" evidence="1">
    <location>
        <begin position="6"/>
        <end position="29"/>
    </location>
</feature>
<reference evidence="3 4" key="1">
    <citation type="submission" date="2020-10" db="EMBL/GenBank/DDBJ databases">
        <title>Sequencing the genomes of 1000 actinobacteria strains.</title>
        <authorList>
            <person name="Klenk H.-P."/>
        </authorList>
    </citation>
    <scope>NUCLEOTIDE SEQUENCE [LARGE SCALE GENOMIC DNA]</scope>
    <source>
        <strain evidence="3 4">DSM 43748</strain>
    </source>
</reference>
<evidence type="ECO:0000313" key="3">
    <source>
        <dbReference type="EMBL" id="MBE1561367.1"/>
    </source>
</evidence>
<evidence type="ECO:0000313" key="4">
    <source>
        <dbReference type="Proteomes" id="UP000661607"/>
    </source>
</evidence>
<dbReference type="Proteomes" id="UP000661607">
    <property type="component" value="Unassembled WGS sequence"/>
</dbReference>
<feature type="domain" description="DUF4190" evidence="2">
    <location>
        <begin position="1"/>
        <end position="62"/>
    </location>
</feature>
<keyword evidence="1" id="KW-1133">Transmembrane helix</keyword>
<accession>A0ABR9KH73</accession>
<dbReference type="InterPro" id="IPR025241">
    <property type="entry name" value="DUF4190"/>
</dbReference>
<evidence type="ECO:0000259" key="2">
    <source>
        <dbReference type="Pfam" id="PF13828"/>
    </source>
</evidence>